<accession>A0A640WIB6</accession>
<comment type="caution">
    <text evidence="2">The sequence shown here is derived from an EMBL/GenBank/DDBJ whole genome shotgun (WGS) entry which is preliminary data.</text>
</comment>
<dbReference type="Pfam" id="PF04224">
    <property type="entry name" value="DUF417"/>
    <property type="match status" value="1"/>
</dbReference>
<feature type="transmembrane region" description="Helical" evidence="1">
    <location>
        <begin position="89"/>
        <end position="109"/>
    </location>
</feature>
<name>A0A640WIB6_9GAMM</name>
<keyword evidence="1" id="KW-0472">Membrane</keyword>
<dbReference type="RefSeq" id="WP_149433456.1">
    <property type="nucleotide sequence ID" value="NZ_VTPX01000001.1"/>
</dbReference>
<protein>
    <submittedName>
        <fullName evidence="2">DUF417 family protein</fullName>
    </submittedName>
</protein>
<proteinExistence type="predicted"/>
<evidence type="ECO:0000256" key="1">
    <source>
        <dbReference type="SAM" id="Phobius"/>
    </source>
</evidence>
<reference evidence="2 3" key="1">
    <citation type="submission" date="2019-08" db="EMBL/GenBank/DDBJ databases">
        <title>Bioinformatics analysis of the strain L3 and L5.</title>
        <authorList>
            <person name="Li X."/>
        </authorList>
    </citation>
    <scope>NUCLEOTIDE SEQUENCE [LARGE SCALE GENOMIC DNA]</scope>
    <source>
        <strain evidence="2 3">L3</strain>
    </source>
</reference>
<organism evidence="2 3">
    <name type="scientific">Salinicola corii</name>
    <dbReference type="NCBI Taxonomy" id="2606937"/>
    <lineage>
        <taxon>Bacteria</taxon>
        <taxon>Pseudomonadati</taxon>
        <taxon>Pseudomonadota</taxon>
        <taxon>Gammaproteobacteria</taxon>
        <taxon>Oceanospirillales</taxon>
        <taxon>Halomonadaceae</taxon>
        <taxon>Salinicola</taxon>
    </lineage>
</organism>
<dbReference type="InterPro" id="IPR007339">
    <property type="entry name" value="RclC-like"/>
</dbReference>
<dbReference type="GO" id="GO:1901530">
    <property type="term" value="P:response to hypochlorite"/>
    <property type="evidence" value="ECO:0007669"/>
    <property type="project" value="TreeGrafter"/>
</dbReference>
<keyword evidence="1" id="KW-1133">Transmembrane helix</keyword>
<dbReference type="EMBL" id="VTPX01000001">
    <property type="protein sequence ID" value="KAA0020330.1"/>
    <property type="molecule type" value="Genomic_DNA"/>
</dbReference>
<dbReference type="PANTHER" id="PTHR40106">
    <property type="entry name" value="INNER MEMBRANE PROTEIN RCLC"/>
    <property type="match status" value="1"/>
</dbReference>
<dbReference type="PANTHER" id="PTHR40106:SF1">
    <property type="entry name" value="INNER MEMBRANE PROTEIN RCLC"/>
    <property type="match status" value="1"/>
</dbReference>
<dbReference type="PIRSF" id="PIRSF028065">
    <property type="entry name" value="UCP028065"/>
    <property type="match status" value="1"/>
</dbReference>
<keyword evidence="1" id="KW-0812">Transmembrane</keyword>
<evidence type="ECO:0000313" key="3">
    <source>
        <dbReference type="Proteomes" id="UP000466024"/>
    </source>
</evidence>
<feature type="transmembrane region" description="Helical" evidence="1">
    <location>
        <begin position="12"/>
        <end position="33"/>
    </location>
</feature>
<keyword evidence="3" id="KW-1185">Reference proteome</keyword>
<dbReference type="GO" id="GO:0005886">
    <property type="term" value="C:plasma membrane"/>
    <property type="evidence" value="ECO:0007669"/>
    <property type="project" value="TreeGrafter"/>
</dbReference>
<evidence type="ECO:0000313" key="2">
    <source>
        <dbReference type="EMBL" id="KAA0020330.1"/>
    </source>
</evidence>
<gene>
    <name evidence="2" type="ORF">F0A16_00505</name>
</gene>
<dbReference type="Proteomes" id="UP000466024">
    <property type="component" value="Unassembled WGS sequence"/>
</dbReference>
<dbReference type="InterPro" id="IPR016865">
    <property type="entry name" value="RclC"/>
</dbReference>
<sequence>MTALDKLQPLIATAGLVILRYSLVLIFLGYGLFKFTAYEAAAIAPLTENSPLFSWVNALLGQRGGSNLIGVIEVITAVLIALRRPYPKLSALGSLMAAFALVGTLSFLFTTPDLGLESVTAGFLVKDLTLLGAALWTSAEALLASKRCDESV</sequence>
<dbReference type="AlphaFoldDB" id="A0A640WIB6"/>